<gene>
    <name evidence="3" type="ORF">EDC38_1118</name>
</gene>
<evidence type="ECO:0000259" key="1">
    <source>
        <dbReference type="Pfam" id="PF12904"/>
    </source>
</evidence>
<dbReference type="Proteomes" id="UP000273643">
    <property type="component" value="Unassembled WGS sequence"/>
</dbReference>
<dbReference type="Pfam" id="PF12904">
    <property type="entry name" value="Collagen_bind_2"/>
    <property type="match status" value="1"/>
</dbReference>
<organism evidence="3 4">
    <name type="scientific">Marinimicrobium koreense</name>
    <dbReference type="NCBI Taxonomy" id="306545"/>
    <lineage>
        <taxon>Bacteria</taxon>
        <taxon>Pseudomonadati</taxon>
        <taxon>Pseudomonadota</taxon>
        <taxon>Gammaproteobacteria</taxon>
        <taxon>Cellvibrionales</taxon>
        <taxon>Cellvibrionaceae</taxon>
        <taxon>Marinimicrobium</taxon>
    </lineage>
</organism>
<name>A0A3N1NNW0_9GAMM</name>
<dbReference type="Pfam" id="PF16586">
    <property type="entry name" value="DUF5060"/>
    <property type="match status" value="1"/>
</dbReference>
<reference evidence="3 4" key="1">
    <citation type="submission" date="2018-11" db="EMBL/GenBank/DDBJ databases">
        <title>Genomic Encyclopedia of Type Strains, Phase IV (KMG-IV): sequencing the most valuable type-strain genomes for metagenomic binning, comparative biology and taxonomic classification.</title>
        <authorList>
            <person name="Goeker M."/>
        </authorList>
    </citation>
    <scope>NUCLEOTIDE SEQUENCE [LARGE SCALE GENOMIC DNA]</scope>
    <source>
        <strain evidence="3 4">DSM 16974</strain>
    </source>
</reference>
<dbReference type="PANTHER" id="PTHR37836:SF2">
    <property type="entry name" value="DUF4038 DOMAIN-CONTAINING PROTEIN"/>
    <property type="match status" value="1"/>
</dbReference>
<evidence type="ECO:0000313" key="3">
    <source>
        <dbReference type="EMBL" id="ROQ20512.1"/>
    </source>
</evidence>
<dbReference type="InterPro" id="IPR013783">
    <property type="entry name" value="Ig-like_fold"/>
</dbReference>
<dbReference type="RefSeq" id="WP_123637648.1">
    <property type="nucleotide sequence ID" value="NZ_RJUK01000001.1"/>
</dbReference>
<dbReference type="OrthoDB" id="246387at2"/>
<dbReference type="InterPro" id="IPR024749">
    <property type="entry name" value="Collagen-bd_put"/>
</dbReference>
<evidence type="ECO:0000259" key="2">
    <source>
        <dbReference type="Pfam" id="PF16586"/>
    </source>
</evidence>
<feature type="domain" description="Putative collagen-binding" evidence="1">
    <location>
        <begin position="547"/>
        <end position="619"/>
    </location>
</feature>
<dbReference type="Gene3D" id="2.60.40.10">
    <property type="entry name" value="Immunoglobulins"/>
    <property type="match status" value="1"/>
</dbReference>
<dbReference type="AlphaFoldDB" id="A0A3N1NNW0"/>
<sequence>MIGHYLTHYTRRVSYWACMLSLALLIGCSDQHQESATTESDLPVYQQWHSITLNFAGPDTSEQDADNPFLNYRLMVTFTHDGQEYPIRGYYAADGQASESGADAGNIWQVKFRAPETGQWQYRARLERGEKIALGADSGESLPLDNATGTFMVEASDKRAPDFRALGRLSVNDGHFYFPGTDRYWLKGGSNSPENFLAYEGFDGTYRIAASAREGEASANSELHQYESHRQDWQPGDPTLRGEAGKSIFGAVNYLAEKGMNAIYLLTMNIEGDGKDVWPYTSPEDFTRFDVSRLAQWEQLFQHMQNKGILIHLVTQETENERLLDEGDVGPMRTLYYQELIARFGHHLGLIWNLGEENGYAEWSPPAQNTEQRKAMIRFFEQADPYQNPVLLHTHAEIGTREPVLEPLLGVEGLDGLSLQAHDRQHAHQVVMKWKQRSEQAGRSWLITMDEIGMWHTGADTDANDPGHPSLRGDVLWGTLLSGAAGVEWYFGANVPHNDLTSEDWRQRDELWSLTRHAMTFFQAYLPWWEMAPAHDLLAREGAFCLAKHDDIYALYFPTGTEQYQIDLRGLSNDFEVHWYNPVSGGDLSSGSVTNVQGGAEVSLGKPPSRPTEDWVVLLRKTGR</sequence>
<evidence type="ECO:0000313" key="4">
    <source>
        <dbReference type="Proteomes" id="UP000273643"/>
    </source>
</evidence>
<dbReference type="EMBL" id="RJUK01000001">
    <property type="protein sequence ID" value="ROQ20512.1"/>
    <property type="molecule type" value="Genomic_DNA"/>
</dbReference>
<dbReference type="Gene3D" id="3.20.20.80">
    <property type="entry name" value="Glycosidases"/>
    <property type="match status" value="1"/>
</dbReference>
<dbReference type="PANTHER" id="PTHR37836">
    <property type="entry name" value="LMO1036 PROTEIN"/>
    <property type="match status" value="1"/>
</dbReference>
<protein>
    <submittedName>
        <fullName evidence="3">Collagenase-like protein with putative collagen-binding domain</fullName>
    </submittedName>
</protein>
<accession>A0A3N1NNW0</accession>
<keyword evidence="4" id="KW-1185">Reference proteome</keyword>
<dbReference type="InterPro" id="IPR032260">
    <property type="entry name" value="DUF5060"/>
</dbReference>
<comment type="caution">
    <text evidence="3">The sequence shown here is derived from an EMBL/GenBank/DDBJ whole genome shotgun (WGS) entry which is preliminary data.</text>
</comment>
<proteinExistence type="predicted"/>
<feature type="domain" description="DUF5060" evidence="2">
    <location>
        <begin position="46"/>
        <end position="125"/>
    </location>
</feature>